<dbReference type="PRINTS" id="PR00033">
    <property type="entry name" value="HTHASNC"/>
</dbReference>
<dbReference type="EMBL" id="VFPH01000003">
    <property type="protein sequence ID" value="TQM35977.1"/>
    <property type="molecule type" value="Genomic_DNA"/>
</dbReference>
<keyword evidence="3" id="KW-0804">Transcription</keyword>
<dbReference type="PANTHER" id="PTHR30154">
    <property type="entry name" value="LEUCINE-RESPONSIVE REGULATORY PROTEIN"/>
    <property type="match status" value="1"/>
</dbReference>
<comment type="caution">
    <text evidence="5">The sequence shown here is derived from an EMBL/GenBank/DDBJ whole genome shotgun (WGS) entry which is preliminary data.</text>
</comment>
<dbReference type="RefSeq" id="WP_142107265.1">
    <property type="nucleotide sequence ID" value="NZ_VFPH01000003.1"/>
</dbReference>
<evidence type="ECO:0000259" key="4">
    <source>
        <dbReference type="PROSITE" id="PS50956"/>
    </source>
</evidence>
<dbReference type="Pfam" id="PF13412">
    <property type="entry name" value="HTH_24"/>
    <property type="match status" value="1"/>
</dbReference>
<proteinExistence type="predicted"/>
<gene>
    <name evidence="5" type="ORF">FB388_7423</name>
</gene>
<dbReference type="Pfam" id="PF01037">
    <property type="entry name" value="AsnC_trans_reg"/>
    <property type="match status" value="1"/>
</dbReference>
<dbReference type="Proteomes" id="UP000319818">
    <property type="component" value="Unassembled WGS sequence"/>
</dbReference>
<dbReference type="OrthoDB" id="3453230at2"/>
<dbReference type="InterPro" id="IPR019888">
    <property type="entry name" value="Tscrpt_reg_AsnC-like"/>
</dbReference>
<evidence type="ECO:0000256" key="3">
    <source>
        <dbReference type="ARBA" id="ARBA00023163"/>
    </source>
</evidence>
<dbReference type="GO" id="GO:0043200">
    <property type="term" value="P:response to amino acid"/>
    <property type="evidence" value="ECO:0007669"/>
    <property type="project" value="TreeGrafter"/>
</dbReference>
<evidence type="ECO:0000313" key="5">
    <source>
        <dbReference type="EMBL" id="TQM35977.1"/>
    </source>
</evidence>
<dbReference type="SMART" id="SM00344">
    <property type="entry name" value="HTH_ASNC"/>
    <property type="match status" value="2"/>
</dbReference>
<reference evidence="5 6" key="1">
    <citation type="submission" date="2019-06" db="EMBL/GenBank/DDBJ databases">
        <title>Sequencing the genomes of 1000 actinobacteria strains.</title>
        <authorList>
            <person name="Klenk H.-P."/>
        </authorList>
    </citation>
    <scope>NUCLEOTIDE SEQUENCE [LARGE SCALE GENOMIC DNA]</scope>
    <source>
        <strain evidence="5 6">DSM 45511</strain>
    </source>
</reference>
<dbReference type="Gene3D" id="1.10.10.10">
    <property type="entry name" value="Winged helix-like DNA-binding domain superfamily/Winged helix DNA-binding domain"/>
    <property type="match status" value="2"/>
</dbReference>
<dbReference type="InterPro" id="IPR000485">
    <property type="entry name" value="AsnC-type_HTH_dom"/>
</dbReference>
<dbReference type="AlphaFoldDB" id="A0A543FQ88"/>
<dbReference type="SUPFAM" id="SSF46785">
    <property type="entry name" value="Winged helix' DNA-binding domain"/>
    <property type="match status" value="2"/>
</dbReference>
<dbReference type="PANTHER" id="PTHR30154:SF34">
    <property type="entry name" value="TRANSCRIPTIONAL REGULATOR AZLB"/>
    <property type="match status" value="1"/>
</dbReference>
<evidence type="ECO:0000256" key="1">
    <source>
        <dbReference type="ARBA" id="ARBA00023015"/>
    </source>
</evidence>
<dbReference type="InterPro" id="IPR019887">
    <property type="entry name" value="Tscrpt_reg_AsnC/Lrp_C"/>
</dbReference>
<dbReference type="InterPro" id="IPR011008">
    <property type="entry name" value="Dimeric_a/b-barrel"/>
</dbReference>
<organism evidence="5 6">
    <name type="scientific">Pseudonocardia cypriaca</name>
    <dbReference type="NCBI Taxonomy" id="882449"/>
    <lineage>
        <taxon>Bacteria</taxon>
        <taxon>Bacillati</taxon>
        <taxon>Actinomycetota</taxon>
        <taxon>Actinomycetes</taxon>
        <taxon>Pseudonocardiales</taxon>
        <taxon>Pseudonocardiaceae</taxon>
        <taxon>Pseudonocardia</taxon>
    </lineage>
</organism>
<keyword evidence="2 5" id="KW-0238">DNA-binding</keyword>
<dbReference type="GO" id="GO:0043565">
    <property type="term" value="F:sequence-specific DNA binding"/>
    <property type="evidence" value="ECO:0007669"/>
    <property type="project" value="InterPro"/>
</dbReference>
<evidence type="ECO:0000256" key="2">
    <source>
        <dbReference type="ARBA" id="ARBA00023125"/>
    </source>
</evidence>
<sequence>MLDDVDRGLVHALHIDGRAPFARIAEVLGVSTQTVTRRYQRLRREAGLRVVGLTTPGQTADSRWMVRLTAAPATAGDIARSLARRPDTSWVRLTSGGTEIVAVVTAPMAGGSWPALVLHDIPRTASISTVSAHALLHTYLGGPTTWPGRTQALDHAQQDRLSRPAPVVECAPERVELNPSEQRMLAVLTRDGRAAYGELAAATGWSAATAARRLSDLRDRGVIFFDVEIDDTHLGVATRTMLWLSVAPADLDATARAIAGHAEVAFVAAITGTYNLAAQVLSSGPAALHGYLTGPLADLGAIRAIETTPVLQTLKAL</sequence>
<keyword evidence="1" id="KW-0805">Transcription regulation</keyword>
<dbReference type="SUPFAM" id="SSF54909">
    <property type="entry name" value="Dimeric alpha+beta barrel"/>
    <property type="match status" value="1"/>
</dbReference>
<dbReference type="Pfam" id="PF13404">
    <property type="entry name" value="HTH_AsnC-type"/>
    <property type="match status" value="1"/>
</dbReference>
<protein>
    <submittedName>
        <fullName evidence="5">DNA-binding Lrp family transcriptional regulator</fullName>
    </submittedName>
</protein>
<name>A0A543FQ88_9PSEU</name>
<dbReference type="InterPro" id="IPR036390">
    <property type="entry name" value="WH_DNA-bd_sf"/>
</dbReference>
<feature type="domain" description="HTH asnC-type" evidence="4">
    <location>
        <begin position="2"/>
        <end position="45"/>
    </location>
</feature>
<dbReference type="PROSITE" id="PS50956">
    <property type="entry name" value="HTH_ASNC_2"/>
    <property type="match status" value="1"/>
</dbReference>
<dbReference type="InterPro" id="IPR036388">
    <property type="entry name" value="WH-like_DNA-bd_sf"/>
</dbReference>
<dbReference type="GO" id="GO:0005829">
    <property type="term" value="C:cytosol"/>
    <property type="evidence" value="ECO:0007669"/>
    <property type="project" value="TreeGrafter"/>
</dbReference>
<accession>A0A543FQ88</accession>
<keyword evidence="6" id="KW-1185">Reference proteome</keyword>
<evidence type="ECO:0000313" key="6">
    <source>
        <dbReference type="Proteomes" id="UP000319818"/>
    </source>
</evidence>
<dbReference type="Gene3D" id="3.30.70.920">
    <property type="match status" value="1"/>
</dbReference>